<protein>
    <submittedName>
        <fullName evidence="4">Pyrazinamidase nicotinamidase</fullName>
    </submittedName>
</protein>
<dbReference type="GO" id="GO:0016787">
    <property type="term" value="F:hydrolase activity"/>
    <property type="evidence" value="ECO:0007669"/>
    <property type="project" value="UniProtKB-KW"/>
</dbReference>
<gene>
    <name evidence="4" type="ORF">FC19_GL000097</name>
</gene>
<dbReference type="InterPro" id="IPR000868">
    <property type="entry name" value="Isochorismatase-like_dom"/>
</dbReference>
<dbReference type="CDD" id="cd00431">
    <property type="entry name" value="cysteine_hydrolases"/>
    <property type="match status" value="1"/>
</dbReference>
<comment type="caution">
    <text evidence="4">The sequence shown here is derived from an EMBL/GenBank/DDBJ whole genome shotgun (WGS) entry which is preliminary data.</text>
</comment>
<organism evidence="4 5">
    <name type="scientific">Liquorilactobacillus aquaticus DSM 21051</name>
    <dbReference type="NCBI Taxonomy" id="1423725"/>
    <lineage>
        <taxon>Bacteria</taxon>
        <taxon>Bacillati</taxon>
        <taxon>Bacillota</taxon>
        <taxon>Bacilli</taxon>
        <taxon>Lactobacillales</taxon>
        <taxon>Lactobacillaceae</taxon>
        <taxon>Liquorilactobacillus</taxon>
    </lineage>
</organism>
<evidence type="ECO:0000313" key="4">
    <source>
        <dbReference type="EMBL" id="KRM94995.1"/>
    </source>
</evidence>
<comment type="similarity">
    <text evidence="1">Belongs to the isochorismatase family.</text>
</comment>
<dbReference type="InterPro" id="IPR050272">
    <property type="entry name" value="Isochorismatase-like_hydrls"/>
</dbReference>
<dbReference type="Pfam" id="PF00857">
    <property type="entry name" value="Isochorismatase"/>
    <property type="match status" value="1"/>
</dbReference>
<dbReference type="PANTHER" id="PTHR43540:SF10">
    <property type="entry name" value="ISOCHORISMATASE"/>
    <property type="match status" value="1"/>
</dbReference>
<evidence type="ECO:0000256" key="2">
    <source>
        <dbReference type="ARBA" id="ARBA00022801"/>
    </source>
</evidence>
<proteinExistence type="inferred from homology"/>
<evidence type="ECO:0000256" key="1">
    <source>
        <dbReference type="ARBA" id="ARBA00006336"/>
    </source>
</evidence>
<evidence type="ECO:0000259" key="3">
    <source>
        <dbReference type="Pfam" id="PF00857"/>
    </source>
</evidence>
<accession>A0A0R2D546</accession>
<dbReference type="SUPFAM" id="SSF52499">
    <property type="entry name" value="Isochorismatase-like hydrolases"/>
    <property type="match status" value="1"/>
</dbReference>
<keyword evidence="2" id="KW-0378">Hydrolase</keyword>
<dbReference type="InterPro" id="IPR036380">
    <property type="entry name" value="Isochorismatase-like_sf"/>
</dbReference>
<dbReference type="Gene3D" id="3.40.50.850">
    <property type="entry name" value="Isochorismatase-like"/>
    <property type="match status" value="1"/>
</dbReference>
<dbReference type="Proteomes" id="UP000051015">
    <property type="component" value="Unassembled WGS sequence"/>
</dbReference>
<dbReference type="PATRIC" id="fig|1423725.3.peg.97"/>
<evidence type="ECO:0000313" key="5">
    <source>
        <dbReference type="Proteomes" id="UP000051015"/>
    </source>
</evidence>
<keyword evidence="5" id="KW-1185">Reference proteome</keyword>
<feature type="domain" description="Isochorismatase-like" evidence="3">
    <location>
        <begin position="5"/>
        <end position="179"/>
    </location>
</feature>
<reference evidence="4 5" key="1">
    <citation type="journal article" date="2015" name="Genome Announc.">
        <title>Expanding the biotechnology potential of lactobacilli through comparative genomics of 213 strains and associated genera.</title>
        <authorList>
            <person name="Sun Z."/>
            <person name="Harris H.M."/>
            <person name="McCann A."/>
            <person name="Guo C."/>
            <person name="Argimon S."/>
            <person name="Zhang W."/>
            <person name="Yang X."/>
            <person name="Jeffery I.B."/>
            <person name="Cooney J.C."/>
            <person name="Kagawa T.F."/>
            <person name="Liu W."/>
            <person name="Song Y."/>
            <person name="Salvetti E."/>
            <person name="Wrobel A."/>
            <person name="Rasinkangas P."/>
            <person name="Parkhill J."/>
            <person name="Rea M.C."/>
            <person name="O'Sullivan O."/>
            <person name="Ritari J."/>
            <person name="Douillard F.P."/>
            <person name="Paul Ross R."/>
            <person name="Yang R."/>
            <person name="Briner A.E."/>
            <person name="Felis G.E."/>
            <person name="de Vos W.M."/>
            <person name="Barrangou R."/>
            <person name="Klaenhammer T.R."/>
            <person name="Caufield P.W."/>
            <person name="Cui Y."/>
            <person name="Zhang H."/>
            <person name="O'Toole P.W."/>
        </authorList>
    </citation>
    <scope>NUCLEOTIDE SEQUENCE [LARGE SCALE GENOMIC DNA]</scope>
    <source>
        <strain evidence="4 5">DSM 21051</strain>
    </source>
</reference>
<name>A0A0R2D546_9LACO</name>
<dbReference type="AlphaFoldDB" id="A0A0R2D546"/>
<sequence>MSKKALLIIDYTNDFVHDKGTLTCGKPGQKIEETIISLADDFLSTDDYVILPTDCHKTDDPFHPETKLFPPHNIAHTWGREFYGRLNTWYNKNRDSKNVYFFDKNRYSSFANTNLENYLRSREITDIHLTGVCTDICVLHTAVDAYNKNFNLFVHQNATASFDPVGHEWAIKHFKNCLGAKIV</sequence>
<dbReference type="RefSeq" id="WP_057876972.1">
    <property type="nucleotide sequence ID" value="NZ_AYZD01000034.1"/>
</dbReference>
<dbReference type="STRING" id="1423725.FC19_GL000097"/>
<dbReference type="PANTHER" id="PTHR43540">
    <property type="entry name" value="PEROXYUREIDOACRYLATE/UREIDOACRYLATE AMIDOHYDROLASE-RELATED"/>
    <property type="match status" value="1"/>
</dbReference>
<dbReference type="OrthoDB" id="9796485at2"/>
<dbReference type="EMBL" id="AYZD01000034">
    <property type="protein sequence ID" value="KRM94995.1"/>
    <property type="molecule type" value="Genomic_DNA"/>
</dbReference>